<dbReference type="EMBL" id="BTSX01000002">
    <property type="protein sequence ID" value="GMS82395.1"/>
    <property type="molecule type" value="Genomic_DNA"/>
</dbReference>
<dbReference type="Pfam" id="PF10326">
    <property type="entry name" value="7TM_GPCR_Str"/>
    <property type="match status" value="1"/>
</dbReference>
<dbReference type="Proteomes" id="UP001432027">
    <property type="component" value="Unassembled WGS sequence"/>
</dbReference>
<evidence type="ECO:0000313" key="2">
    <source>
        <dbReference type="EMBL" id="GMS82394.1"/>
    </source>
</evidence>
<comment type="caution">
    <text evidence="3">The sequence shown here is derived from an EMBL/GenBank/DDBJ whole genome shotgun (WGS) entry which is preliminary data.</text>
</comment>
<feature type="transmembrane region" description="Helical" evidence="1">
    <location>
        <begin position="217"/>
        <end position="236"/>
    </location>
</feature>
<keyword evidence="4" id="KW-1185">Reference proteome</keyword>
<evidence type="ECO:0000256" key="1">
    <source>
        <dbReference type="SAM" id="Phobius"/>
    </source>
</evidence>
<proteinExistence type="predicted"/>
<feature type="transmembrane region" description="Helical" evidence="1">
    <location>
        <begin position="175"/>
        <end position="197"/>
    </location>
</feature>
<dbReference type="PANTHER" id="PTHR45907">
    <property type="entry name" value="SERPENTINE RECEPTOR, CLASS J"/>
    <property type="match status" value="1"/>
</dbReference>
<dbReference type="EMBL" id="BTSX01000002">
    <property type="protein sequence ID" value="GMS82394.1"/>
    <property type="molecule type" value="Genomic_DNA"/>
</dbReference>
<feature type="non-terminal residue" evidence="3">
    <location>
        <position position="280"/>
    </location>
</feature>
<dbReference type="InterPro" id="IPR019423">
    <property type="entry name" value="7TM_GPCR_serpentine_rcpt_Srj"/>
</dbReference>
<evidence type="ECO:0008006" key="5">
    <source>
        <dbReference type="Google" id="ProtNLM"/>
    </source>
</evidence>
<accession>A0AAV5SQN2</accession>
<keyword evidence="1" id="KW-0472">Membrane</keyword>
<evidence type="ECO:0000313" key="4">
    <source>
        <dbReference type="Proteomes" id="UP001432027"/>
    </source>
</evidence>
<reference evidence="3" key="1">
    <citation type="submission" date="2023-10" db="EMBL/GenBank/DDBJ databases">
        <title>Genome assembly of Pristionchus species.</title>
        <authorList>
            <person name="Yoshida K."/>
            <person name="Sommer R.J."/>
        </authorList>
    </citation>
    <scope>NUCLEOTIDE SEQUENCE</scope>
    <source>
        <strain evidence="3">RS0144</strain>
    </source>
</reference>
<feature type="transmembrane region" description="Helical" evidence="1">
    <location>
        <begin position="71"/>
        <end position="90"/>
    </location>
</feature>
<feature type="transmembrane region" description="Helical" evidence="1">
    <location>
        <begin position="256"/>
        <end position="276"/>
    </location>
</feature>
<dbReference type="SUPFAM" id="SSF81321">
    <property type="entry name" value="Family A G protein-coupled receptor-like"/>
    <property type="match status" value="1"/>
</dbReference>
<dbReference type="InterPro" id="IPR019428">
    <property type="entry name" value="7TM_GPCR_serpentine_rcpt_Str"/>
</dbReference>
<evidence type="ECO:0000313" key="3">
    <source>
        <dbReference type="EMBL" id="GMS82395.1"/>
    </source>
</evidence>
<keyword evidence="1" id="KW-1133">Transmembrane helix</keyword>
<dbReference type="AlphaFoldDB" id="A0AAV5SQN2"/>
<gene>
    <name evidence="2" type="ORF">PENTCL1PPCAC_4569</name>
    <name evidence="3" type="ORF">PENTCL1PPCAC_4570</name>
</gene>
<sequence length="280" mass="32276">PGMFLNVMLLYLIRRFSSRDLGAYKYLLATFATYDIFLIIMHAVIDLRAVITQQLFGVVSYNFLDTSVCTSLYGACFMVPFSLLNIHFLYRYWAIRASTYLCMHSNLCLVSFVPMYREYFEFGRFCICEYGLDTTELGHAEARRNLAAGLNRSSIEGWFVFQREGRISARTIATLLAYDVVMVIMLATSICLAARTFVQIRREKSLSFADRNSQMRILLTLCIQTVVPFVFVYSPFLCFFNLPLLGFRAPSVAAEITPYIHSIFPMLDALVIIIFMRDYR</sequence>
<feature type="transmembrane region" description="Helical" evidence="1">
    <location>
        <begin position="97"/>
        <end position="116"/>
    </location>
</feature>
<dbReference type="PANTHER" id="PTHR45907:SF16">
    <property type="entry name" value="SERPENTINE RECEPTOR, CLASS J"/>
    <property type="match status" value="1"/>
</dbReference>
<keyword evidence="1" id="KW-0812">Transmembrane</keyword>
<feature type="transmembrane region" description="Helical" evidence="1">
    <location>
        <begin position="21"/>
        <end position="45"/>
    </location>
</feature>
<name>A0AAV5SQN2_9BILA</name>
<organism evidence="3 4">
    <name type="scientific">Pristionchus entomophagus</name>
    <dbReference type="NCBI Taxonomy" id="358040"/>
    <lineage>
        <taxon>Eukaryota</taxon>
        <taxon>Metazoa</taxon>
        <taxon>Ecdysozoa</taxon>
        <taxon>Nematoda</taxon>
        <taxon>Chromadorea</taxon>
        <taxon>Rhabditida</taxon>
        <taxon>Rhabditina</taxon>
        <taxon>Diplogasteromorpha</taxon>
        <taxon>Diplogasteroidea</taxon>
        <taxon>Neodiplogasteridae</taxon>
        <taxon>Pristionchus</taxon>
    </lineage>
</organism>
<feature type="non-terminal residue" evidence="3">
    <location>
        <position position="1"/>
    </location>
</feature>
<protein>
    <recommendedName>
        <fullName evidence="5">G protein-coupled receptor</fullName>
    </recommendedName>
</protein>